<keyword evidence="4 6" id="KW-1133">Transmembrane helix</keyword>
<proteinExistence type="inferred from homology"/>
<protein>
    <recommendedName>
        <fullName evidence="6">SURF1-like protein</fullName>
    </recommendedName>
</protein>
<evidence type="ECO:0000256" key="6">
    <source>
        <dbReference type="RuleBase" id="RU363076"/>
    </source>
</evidence>
<gene>
    <name evidence="7" type="ORF">DFR36_102219</name>
</gene>
<evidence type="ECO:0000313" key="7">
    <source>
        <dbReference type="EMBL" id="PWW47842.1"/>
    </source>
</evidence>
<dbReference type="Proteomes" id="UP000246483">
    <property type="component" value="Unassembled WGS sequence"/>
</dbReference>
<evidence type="ECO:0000256" key="3">
    <source>
        <dbReference type="ARBA" id="ARBA00022692"/>
    </source>
</evidence>
<evidence type="ECO:0000313" key="8">
    <source>
        <dbReference type="Proteomes" id="UP000246483"/>
    </source>
</evidence>
<dbReference type="InterPro" id="IPR002994">
    <property type="entry name" value="Surf1/Shy1"/>
</dbReference>
<dbReference type="PANTHER" id="PTHR23427">
    <property type="entry name" value="SURFEIT LOCUS PROTEIN"/>
    <property type="match status" value="1"/>
</dbReference>
<sequence length="260" mass="28468">MNGNYPAERASLRADGRFWLVTLVTVAAVAGTAALGRWQLARAAQKQALQAQMDARAAEPPVGARELAAAAADSAGASGLVHRRVELQGQWLPEHTVFLDNRQMHGRPGFYVLTPLRLQGAAGAPVVLVQRGWAPRDWQERTRLPEVPTPHAQVRLQGRVAAEPGRLYELGPDRAPEAGGRIRQNLQIAAFAAQTGLPLLPLTVLQTGAASEGLERAWPAVDNGVDKHYGYAFQWFGLCALVSILYVWFQIVRRVRRRQP</sequence>
<feature type="transmembrane region" description="Helical" evidence="6">
    <location>
        <begin position="18"/>
        <end position="36"/>
    </location>
</feature>
<organism evidence="7 8">
    <name type="scientific">Melaminivora alkalimesophila</name>
    <dbReference type="NCBI Taxonomy" id="1165852"/>
    <lineage>
        <taxon>Bacteria</taxon>
        <taxon>Pseudomonadati</taxon>
        <taxon>Pseudomonadota</taxon>
        <taxon>Betaproteobacteria</taxon>
        <taxon>Burkholderiales</taxon>
        <taxon>Comamonadaceae</taxon>
        <taxon>Melaminivora</taxon>
    </lineage>
</organism>
<keyword evidence="3 6" id="KW-0812">Transmembrane</keyword>
<evidence type="ECO:0000256" key="2">
    <source>
        <dbReference type="ARBA" id="ARBA00007165"/>
    </source>
</evidence>
<keyword evidence="6" id="KW-1003">Cell membrane</keyword>
<accession>A0A317RI58</accession>
<evidence type="ECO:0000256" key="1">
    <source>
        <dbReference type="ARBA" id="ARBA00004370"/>
    </source>
</evidence>
<comment type="caution">
    <text evidence="7">The sequence shown here is derived from an EMBL/GenBank/DDBJ whole genome shotgun (WGS) entry which is preliminary data.</text>
</comment>
<feature type="transmembrane region" description="Helical" evidence="6">
    <location>
        <begin position="188"/>
        <end position="209"/>
    </location>
</feature>
<feature type="transmembrane region" description="Helical" evidence="6">
    <location>
        <begin position="229"/>
        <end position="249"/>
    </location>
</feature>
<dbReference type="OrthoDB" id="9789940at2"/>
<dbReference type="PANTHER" id="PTHR23427:SF2">
    <property type="entry name" value="SURFEIT LOCUS PROTEIN 1"/>
    <property type="match status" value="1"/>
</dbReference>
<dbReference type="InterPro" id="IPR045214">
    <property type="entry name" value="Surf1/Surf4"/>
</dbReference>
<dbReference type="PROSITE" id="PS50895">
    <property type="entry name" value="SURF1"/>
    <property type="match status" value="1"/>
</dbReference>
<comment type="subcellular location">
    <subcellularLocation>
        <location evidence="6">Cell membrane</location>
        <topology evidence="6">Multi-pass membrane protein</topology>
    </subcellularLocation>
    <subcellularLocation>
        <location evidence="1">Membrane</location>
    </subcellularLocation>
</comment>
<evidence type="ECO:0000256" key="4">
    <source>
        <dbReference type="ARBA" id="ARBA00022989"/>
    </source>
</evidence>
<keyword evidence="5 6" id="KW-0472">Membrane</keyword>
<dbReference type="Pfam" id="PF02104">
    <property type="entry name" value="SURF1"/>
    <property type="match status" value="1"/>
</dbReference>
<dbReference type="CDD" id="cd06662">
    <property type="entry name" value="SURF1"/>
    <property type="match status" value="1"/>
</dbReference>
<comment type="similarity">
    <text evidence="2 6">Belongs to the SURF1 family.</text>
</comment>
<keyword evidence="8" id="KW-1185">Reference proteome</keyword>
<evidence type="ECO:0000256" key="5">
    <source>
        <dbReference type="ARBA" id="ARBA00023136"/>
    </source>
</evidence>
<name>A0A317RI58_9BURK</name>
<reference evidence="7 8" key="1">
    <citation type="submission" date="2018-05" db="EMBL/GenBank/DDBJ databases">
        <title>Genomic Encyclopedia of Type Strains, Phase IV (KMG-IV): sequencing the most valuable type-strain genomes for metagenomic binning, comparative biology and taxonomic classification.</title>
        <authorList>
            <person name="Goeker M."/>
        </authorList>
    </citation>
    <scope>NUCLEOTIDE SEQUENCE [LARGE SCALE GENOMIC DNA]</scope>
    <source>
        <strain evidence="7 8">DSM 26006</strain>
    </source>
</reference>
<dbReference type="RefSeq" id="WP_019374873.1">
    <property type="nucleotide sequence ID" value="NZ_ALEE01000660.1"/>
</dbReference>
<dbReference type="EMBL" id="QGUB01000002">
    <property type="protein sequence ID" value="PWW47842.1"/>
    <property type="molecule type" value="Genomic_DNA"/>
</dbReference>
<dbReference type="GO" id="GO:0005886">
    <property type="term" value="C:plasma membrane"/>
    <property type="evidence" value="ECO:0007669"/>
    <property type="project" value="UniProtKB-SubCell"/>
</dbReference>
<dbReference type="AlphaFoldDB" id="A0A317RI58"/>